<evidence type="ECO:0000259" key="2">
    <source>
        <dbReference type="Pfam" id="PF13476"/>
    </source>
</evidence>
<evidence type="ECO:0000313" key="4">
    <source>
        <dbReference type="Proteomes" id="UP000004968"/>
    </source>
</evidence>
<keyword evidence="1" id="KW-0812">Transmembrane</keyword>
<dbReference type="AlphaFoldDB" id="D3AC73"/>
<feature type="transmembrane region" description="Helical" evidence="1">
    <location>
        <begin position="298"/>
        <end position="320"/>
    </location>
</feature>
<dbReference type="SUPFAM" id="SSF52540">
    <property type="entry name" value="P-loop containing nucleoside triphosphate hydrolases"/>
    <property type="match status" value="1"/>
</dbReference>
<keyword evidence="1" id="KW-0472">Membrane</keyword>
<feature type="transmembrane region" description="Helical" evidence="1">
    <location>
        <begin position="335"/>
        <end position="357"/>
    </location>
</feature>
<feature type="domain" description="Rad50/SbcC-type AAA" evidence="2">
    <location>
        <begin position="12"/>
        <end position="248"/>
    </location>
</feature>
<reference evidence="3 4" key="1">
    <citation type="submission" date="2010-01" db="EMBL/GenBank/DDBJ databases">
        <authorList>
            <person name="Weinstock G."/>
            <person name="Sodergren E."/>
            <person name="Clifton S."/>
            <person name="Fulton L."/>
            <person name="Fulton B."/>
            <person name="Courtney L."/>
            <person name="Fronick C."/>
            <person name="Harrison M."/>
            <person name="Strong C."/>
            <person name="Farmer C."/>
            <person name="Delahaunty K."/>
            <person name="Markovic C."/>
            <person name="Hall O."/>
            <person name="Minx P."/>
            <person name="Tomlinson C."/>
            <person name="Mitreva M."/>
            <person name="Nelson J."/>
            <person name="Hou S."/>
            <person name="Wollam A."/>
            <person name="Pepin K.H."/>
            <person name="Johnson M."/>
            <person name="Bhonagiri V."/>
            <person name="Nash W.E."/>
            <person name="Warren W."/>
            <person name="Chinwalla A."/>
            <person name="Mardis E.R."/>
            <person name="Wilson R.K."/>
        </authorList>
    </citation>
    <scope>NUCLEOTIDE SEQUENCE [LARGE SCALE GENOMIC DNA]</scope>
    <source>
        <strain evidence="3 4">DSM 13479</strain>
    </source>
</reference>
<dbReference type="PANTHER" id="PTHR41259">
    <property type="entry name" value="DOUBLE-STRAND BREAK REPAIR RAD50 ATPASE, PUTATIVE-RELATED"/>
    <property type="match status" value="1"/>
</dbReference>
<dbReference type="PANTHER" id="PTHR41259:SF1">
    <property type="entry name" value="DOUBLE-STRAND BREAK REPAIR RAD50 ATPASE, PUTATIVE-RELATED"/>
    <property type="match status" value="1"/>
</dbReference>
<dbReference type="Proteomes" id="UP000004968">
    <property type="component" value="Unassembled WGS sequence"/>
</dbReference>
<dbReference type="GO" id="GO:0016887">
    <property type="term" value="F:ATP hydrolysis activity"/>
    <property type="evidence" value="ECO:0007669"/>
    <property type="project" value="InterPro"/>
</dbReference>
<proteinExistence type="predicted"/>
<comment type="caution">
    <text evidence="3">The sequence shown here is derived from an EMBL/GenBank/DDBJ whole genome shotgun (WGS) entry which is preliminary data.</text>
</comment>
<dbReference type="InterPro" id="IPR027417">
    <property type="entry name" value="P-loop_NTPase"/>
</dbReference>
<dbReference type="HOGENOM" id="CLU_018670_0_0_9"/>
<accession>D3AC73</accession>
<dbReference type="GO" id="GO:0006302">
    <property type="term" value="P:double-strand break repair"/>
    <property type="evidence" value="ECO:0007669"/>
    <property type="project" value="InterPro"/>
</dbReference>
<name>D3AC73_9FIRM</name>
<dbReference type="EMBL" id="ACIO01000079">
    <property type="protein sequence ID" value="EFD00551.1"/>
    <property type="molecule type" value="Genomic_DNA"/>
</dbReference>
<dbReference type="Gene3D" id="3.40.50.300">
    <property type="entry name" value="P-loop containing nucleotide triphosphate hydrolases"/>
    <property type="match status" value="2"/>
</dbReference>
<gene>
    <name evidence="3" type="ORF">CLOSTHATH_01201</name>
</gene>
<dbReference type="Pfam" id="PF13476">
    <property type="entry name" value="AAA_23"/>
    <property type="match status" value="1"/>
</dbReference>
<protein>
    <recommendedName>
        <fullName evidence="2">Rad50/SbcC-type AAA domain-containing protein</fullName>
    </recommendedName>
</protein>
<keyword evidence="1" id="KW-1133">Transmembrane helix</keyword>
<sequence length="626" mass="70460">MKGADRMKILDIYINGFGKFHGRNLSFEDGLNIVYGKNEAGKSTIHTFIRGMLFGIEKQRGRASRNDLYSKFEPWENSGTYEGQLRLEHKDHIYRIERTFQKNKKEFKVVDETAGREIEPTKAFLDDLLSGLSETAYNNTVSIGQLKSATDEGMVSELKNYIANLNTTGNIALNITKATSFLKSQHKELESQMVPEAARTYTSLLSEIRNTEKEIASPEYENQIQAYQRIRVEVKDTLEVKQKEKEELIQKVARGKQVLANNQFTDQDSITAYSIKTQGTFDEYTEAKEVCGRKSKKILSVLSLVIATLLLCGAGAVYYLGDSNYLTAAYGMDSLVYIAAAVGAAIIFYLIGLILYLRLRHRQKDMELSAKVLQEIFSRHLGDTAISMDAMRAFQARMAEFTRLSSAIAKSETAIEQKAAEITELQGRQETCGEVIEKQQKTQWELEKKLEHLSACKTQAEGLKHILAENDRIREELAAIDLALETMTTLSSSIRDSFGLYLNKTASDLIAGITGGIYTSLSVDENLNVFLNTKTKLVPLEQVSSGTMDQVYLALRLAAARLIIGDHGEMPLIFDDSFVLYDDDRLRTALRWLVKACEGQIIIFTCHQREAQMLTANLIPYHLVEI</sequence>
<dbReference type="InterPro" id="IPR038729">
    <property type="entry name" value="Rad50/SbcC_AAA"/>
</dbReference>
<organism evidence="3 4">
    <name type="scientific">Hungatella hathewayi DSM 13479</name>
    <dbReference type="NCBI Taxonomy" id="566550"/>
    <lineage>
        <taxon>Bacteria</taxon>
        <taxon>Bacillati</taxon>
        <taxon>Bacillota</taxon>
        <taxon>Clostridia</taxon>
        <taxon>Lachnospirales</taxon>
        <taxon>Lachnospiraceae</taxon>
        <taxon>Hungatella</taxon>
    </lineage>
</organism>
<evidence type="ECO:0000313" key="3">
    <source>
        <dbReference type="EMBL" id="EFD00551.1"/>
    </source>
</evidence>
<evidence type="ECO:0000256" key="1">
    <source>
        <dbReference type="SAM" id="Phobius"/>
    </source>
</evidence>